<keyword evidence="9" id="KW-0809">Transit peptide</keyword>
<dbReference type="PANTHER" id="PTHR20863:SF28">
    <property type="entry name" value="ACYL CARRIER PROTEIN, MITOCHONDRIAL"/>
    <property type="match status" value="1"/>
</dbReference>
<dbReference type="GO" id="GO:0000036">
    <property type="term" value="F:acyl carrier activity"/>
    <property type="evidence" value="ECO:0007669"/>
    <property type="project" value="TreeGrafter"/>
</dbReference>
<sequence>MSLLMSSKRFETSPRRDVALCQICWSSAPCGRRGRWRSSSAPCGGGAAAPPVVEEQQRPLWRRRRSSSAPCGGGGGAAAPPMAGDGGAAARRDLARAQCSLRAVQAGILPSSKMAARVLARCLRSQQPWSGPRAGLGAGAWPRAAGTVTTSYCQRVCSRRPPLPGLTAQSYGPIVQTCRQYSDMPPLTLESIQERVLYVLKLYDKVNPDKLSVESHFMKDLGLDSLDQVEIIMAMEDEFGFEIPDAEAEKLMSPQEIVTYIADKRDIYE</sequence>
<reference evidence="18" key="1">
    <citation type="journal article" date="2006" name="Science">
        <title>Ancient noncoding elements conserved in the human genome.</title>
        <authorList>
            <person name="Venkatesh B."/>
            <person name="Kirkness E.F."/>
            <person name="Loh Y.H."/>
            <person name="Halpern A.L."/>
            <person name="Lee A.P."/>
            <person name="Johnson J."/>
            <person name="Dandona N."/>
            <person name="Viswanathan L.D."/>
            <person name="Tay A."/>
            <person name="Venter J.C."/>
            <person name="Strausberg R.L."/>
            <person name="Brenner S."/>
        </authorList>
    </citation>
    <scope>NUCLEOTIDE SEQUENCE [LARGE SCALE GENOMIC DNA]</scope>
</reference>
<reference evidence="18" key="2">
    <citation type="journal article" date="2007" name="PLoS Biol.">
        <title>Survey sequencing and comparative analysis of the elephant shark (Callorhinchus milii) genome.</title>
        <authorList>
            <person name="Venkatesh B."/>
            <person name="Kirkness E.F."/>
            <person name="Loh Y.H."/>
            <person name="Halpern A.L."/>
            <person name="Lee A.P."/>
            <person name="Johnson J."/>
            <person name="Dandona N."/>
            <person name="Viswanathan L.D."/>
            <person name="Tay A."/>
            <person name="Venter J.C."/>
            <person name="Strausberg R.L."/>
            <person name="Brenner S."/>
        </authorList>
    </citation>
    <scope>NUCLEOTIDE SEQUENCE [LARGE SCALE GENOMIC DNA]</scope>
</reference>
<dbReference type="InterPro" id="IPR006162">
    <property type="entry name" value="Ppantetheine_attach_site"/>
</dbReference>
<dbReference type="NCBIfam" id="TIGR00517">
    <property type="entry name" value="acyl_carrier"/>
    <property type="match status" value="1"/>
</dbReference>
<organism evidence="17 18">
    <name type="scientific">Callorhinchus milii</name>
    <name type="common">Ghost shark</name>
    <dbReference type="NCBI Taxonomy" id="7868"/>
    <lineage>
        <taxon>Eukaryota</taxon>
        <taxon>Metazoa</taxon>
        <taxon>Chordata</taxon>
        <taxon>Craniata</taxon>
        <taxon>Vertebrata</taxon>
        <taxon>Chondrichthyes</taxon>
        <taxon>Holocephali</taxon>
        <taxon>Chimaeriformes</taxon>
        <taxon>Callorhinchidae</taxon>
        <taxon>Callorhinchus</taxon>
    </lineage>
</organism>
<dbReference type="GO" id="GO:0031966">
    <property type="term" value="C:mitochondrial membrane"/>
    <property type="evidence" value="ECO:0007669"/>
    <property type="project" value="UniProtKB-ARBA"/>
</dbReference>
<evidence type="ECO:0000256" key="10">
    <source>
        <dbReference type="ARBA" id="ARBA00022982"/>
    </source>
</evidence>
<dbReference type="InterPro" id="IPR036736">
    <property type="entry name" value="ACP-like_sf"/>
</dbReference>
<dbReference type="PROSITE" id="PS00012">
    <property type="entry name" value="PHOSPHOPANTETHEINE"/>
    <property type="match status" value="1"/>
</dbReference>
<dbReference type="Pfam" id="PF00550">
    <property type="entry name" value="PP-binding"/>
    <property type="match status" value="1"/>
</dbReference>
<dbReference type="InterPro" id="IPR009081">
    <property type="entry name" value="PP-bd_ACP"/>
</dbReference>
<evidence type="ECO:0000256" key="3">
    <source>
        <dbReference type="ARBA" id="ARBA00022448"/>
    </source>
</evidence>
<keyword evidence="6" id="KW-0597">Phosphoprotein</keyword>
<reference evidence="17" key="5">
    <citation type="submission" date="2025-09" db="UniProtKB">
        <authorList>
            <consortium name="Ensembl"/>
        </authorList>
    </citation>
    <scope>IDENTIFICATION</scope>
</reference>
<keyword evidence="3" id="KW-0813">Transport</keyword>
<keyword evidence="18" id="KW-1185">Reference proteome</keyword>
<dbReference type="InterPro" id="IPR003231">
    <property type="entry name" value="ACP"/>
</dbReference>
<keyword evidence="12" id="KW-0496">Mitochondrion</keyword>
<keyword evidence="5 14" id="KW-0444">Lipid biosynthesis</keyword>
<evidence type="ECO:0000256" key="7">
    <source>
        <dbReference type="ARBA" id="ARBA00022660"/>
    </source>
</evidence>
<dbReference type="AlphaFoldDB" id="A0A4W3IGP0"/>
<evidence type="ECO:0000256" key="8">
    <source>
        <dbReference type="ARBA" id="ARBA00022832"/>
    </source>
</evidence>
<dbReference type="STRING" id="7868.ENSCMIP00000029414"/>
<evidence type="ECO:0000256" key="1">
    <source>
        <dbReference type="ARBA" id="ARBA00004173"/>
    </source>
</evidence>
<evidence type="ECO:0000256" key="14">
    <source>
        <dbReference type="RuleBase" id="RU000722"/>
    </source>
</evidence>
<evidence type="ECO:0000256" key="6">
    <source>
        <dbReference type="ARBA" id="ARBA00022553"/>
    </source>
</evidence>
<evidence type="ECO:0000256" key="2">
    <source>
        <dbReference type="ARBA" id="ARBA00010930"/>
    </source>
</evidence>
<keyword evidence="4 14" id="KW-0596">Phosphopantetheine</keyword>
<keyword evidence="7" id="KW-0679">Respiratory chain</keyword>
<dbReference type="GeneTree" id="ENSGT00390000002127"/>
<proteinExistence type="inferred from homology"/>
<feature type="region of interest" description="Disordered" evidence="15">
    <location>
        <begin position="31"/>
        <end position="87"/>
    </location>
</feature>
<dbReference type="PROSITE" id="PS50075">
    <property type="entry name" value="CARRIER"/>
    <property type="match status" value="1"/>
</dbReference>
<evidence type="ECO:0000313" key="18">
    <source>
        <dbReference type="Proteomes" id="UP000314986"/>
    </source>
</evidence>
<dbReference type="PANTHER" id="PTHR20863">
    <property type="entry name" value="ACYL CARRIER PROTEIN"/>
    <property type="match status" value="1"/>
</dbReference>
<reference evidence="18" key="3">
    <citation type="journal article" date="2014" name="Nature">
        <title>Elephant shark genome provides unique insights into gnathostome evolution.</title>
        <authorList>
            <consortium name="International Elephant Shark Genome Sequencing Consortium"/>
            <person name="Venkatesh B."/>
            <person name="Lee A.P."/>
            <person name="Ravi V."/>
            <person name="Maurya A.K."/>
            <person name="Lian M.M."/>
            <person name="Swann J.B."/>
            <person name="Ohta Y."/>
            <person name="Flajnik M.F."/>
            <person name="Sutoh Y."/>
            <person name="Kasahara M."/>
            <person name="Hoon S."/>
            <person name="Gangu V."/>
            <person name="Roy S.W."/>
            <person name="Irimia M."/>
            <person name="Korzh V."/>
            <person name="Kondrychyn I."/>
            <person name="Lim Z.W."/>
            <person name="Tay B.H."/>
            <person name="Tohari S."/>
            <person name="Kong K.W."/>
            <person name="Ho S."/>
            <person name="Lorente-Galdos B."/>
            <person name="Quilez J."/>
            <person name="Marques-Bonet T."/>
            <person name="Raney B.J."/>
            <person name="Ingham P.W."/>
            <person name="Tay A."/>
            <person name="Hillier L.W."/>
            <person name="Minx P."/>
            <person name="Boehm T."/>
            <person name="Wilson R.K."/>
            <person name="Brenner S."/>
            <person name="Warren W.C."/>
        </authorList>
    </citation>
    <scope>NUCLEOTIDE SEQUENCE [LARGE SCALE GENOMIC DNA]</scope>
</reference>
<feature type="domain" description="Carrier" evidence="16">
    <location>
        <begin position="190"/>
        <end position="265"/>
    </location>
</feature>
<evidence type="ECO:0000256" key="15">
    <source>
        <dbReference type="SAM" id="MobiDB-lite"/>
    </source>
</evidence>
<dbReference type="GO" id="GO:0000035">
    <property type="term" value="F:acyl binding"/>
    <property type="evidence" value="ECO:0007669"/>
    <property type="project" value="TreeGrafter"/>
</dbReference>
<dbReference type="HAMAP" id="MF_01217">
    <property type="entry name" value="Acyl_carrier"/>
    <property type="match status" value="1"/>
</dbReference>
<reference evidence="17" key="4">
    <citation type="submission" date="2025-08" db="UniProtKB">
        <authorList>
            <consortium name="Ensembl"/>
        </authorList>
    </citation>
    <scope>IDENTIFICATION</scope>
</reference>
<dbReference type="Gene3D" id="1.10.1200.10">
    <property type="entry name" value="ACP-like"/>
    <property type="match status" value="1"/>
</dbReference>
<dbReference type="FunFam" id="1.10.1200.10:FF:000008">
    <property type="entry name" value="Acyl carrier protein"/>
    <property type="match status" value="1"/>
</dbReference>
<name>A0A4W3IGP0_CALMI</name>
<dbReference type="NCBIfam" id="NF002148">
    <property type="entry name" value="PRK00982.1-2"/>
    <property type="match status" value="1"/>
</dbReference>
<dbReference type="Ensembl" id="ENSCMIT00000029880.1">
    <property type="protein sequence ID" value="ENSCMIP00000029414.1"/>
    <property type="gene ID" value="ENSCMIG00000012728.1"/>
</dbReference>
<comment type="subcellular location">
    <subcellularLocation>
        <location evidence="1">Mitochondrion</location>
    </subcellularLocation>
</comment>
<keyword evidence="8" id="KW-0276">Fatty acid metabolism</keyword>
<evidence type="ECO:0000256" key="9">
    <source>
        <dbReference type="ARBA" id="ARBA00022946"/>
    </source>
</evidence>
<evidence type="ECO:0000313" key="17">
    <source>
        <dbReference type="Ensembl" id="ENSCMIP00000029414.1"/>
    </source>
</evidence>
<accession>A0A4W3IGP0</accession>
<dbReference type="FunCoup" id="A0A4W3IGP0">
    <property type="interactions" value="970"/>
</dbReference>
<comment type="similarity">
    <text evidence="2">Belongs to the acyl carrier protein (ACP) family.</text>
</comment>
<dbReference type="SUPFAM" id="SSF47336">
    <property type="entry name" value="ACP-like"/>
    <property type="match status" value="1"/>
</dbReference>
<evidence type="ECO:0000259" key="16">
    <source>
        <dbReference type="PROSITE" id="PS50075"/>
    </source>
</evidence>
<keyword evidence="13 14" id="KW-0275">Fatty acid biosynthesis</keyword>
<evidence type="ECO:0000256" key="12">
    <source>
        <dbReference type="ARBA" id="ARBA00023128"/>
    </source>
</evidence>
<keyword evidence="10" id="KW-0249">Electron transport</keyword>
<keyword evidence="11" id="KW-0443">Lipid metabolism</keyword>
<dbReference type="InParanoid" id="A0A4W3IGP0"/>
<evidence type="ECO:0000256" key="4">
    <source>
        <dbReference type="ARBA" id="ARBA00022450"/>
    </source>
</evidence>
<evidence type="ECO:0000256" key="13">
    <source>
        <dbReference type="ARBA" id="ARBA00023160"/>
    </source>
</evidence>
<protein>
    <recommendedName>
        <fullName evidence="14">Acyl carrier protein</fullName>
    </recommendedName>
</protein>
<dbReference type="GO" id="GO:0045271">
    <property type="term" value="C:respiratory chain complex I"/>
    <property type="evidence" value="ECO:0007669"/>
    <property type="project" value="UniProtKB-ARBA"/>
</dbReference>
<evidence type="ECO:0000256" key="5">
    <source>
        <dbReference type="ARBA" id="ARBA00022516"/>
    </source>
</evidence>
<dbReference type="Proteomes" id="UP000314986">
    <property type="component" value="Unassembled WGS sequence"/>
</dbReference>
<evidence type="ECO:0000256" key="11">
    <source>
        <dbReference type="ARBA" id="ARBA00023098"/>
    </source>
</evidence>
<comment type="function">
    <text evidence="14">Carrier of the growing fatty acid chain in fatty acid biosynthesis.</text>
</comment>